<feature type="transmembrane region" description="Helical" evidence="1">
    <location>
        <begin position="90"/>
        <end position="111"/>
    </location>
</feature>
<dbReference type="Pfam" id="PF00892">
    <property type="entry name" value="EamA"/>
    <property type="match status" value="1"/>
</dbReference>
<feature type="transmembrane region" description="Helical" evidence="1">
    <location>
        <begin position="118"/>
        <end position="140"/>
    </location>
</feature>
<evidence type="ECO:0000313" key="3">
    <source>
        <dbReference type="EMBL" id="KKL53399.1"/>
    </source>
</evidence>
<dbReference type="SUPFAM" id="SSF103481">
    <property type="entry name" value="Multidrug resistance efflux transporter EmrE"/>
    <property type="match status" value="1"/>
</dbReference>
<keyword evidence="1" id="KW-1133">Transmembrane helix</keyword>
<accession>A0A0F9CVT6</accession>
<dbReference type="EMBL" id="LAZR01031559">
    <property type="protein sequence ID" value="KKL53399.1"/>
    <property type="molecule type" value="Genomic_DNA"/>
</dbReference>
<feature type="transmembrane region" description="Helical" evidence="1">
    <location>
        <begin position="66"/>
        <end position="84"/>
    </location>
</feature>
<sequence>MSIIFFHEKTLVNIKLKYKYYFHKIFYYNLSMIWFILTLSAALCWAVGQIFIKKGFEHIQPLWNNIFNNILSLFIYLIPALWISKFEINTPSFIVFIFIFTATLLYLGFFYSISRGQLSLTGTIVAGYPIITAILSYLFLNEHLTVLQYGGIALILTGGVFVALPDRTEHIKPKHSSWVLWGLLGALTIGTGDFFTKLSVNSIGSYSHMIFLALISNATSGLNYLLDKKNRKAPKIFHKSFGPTFTGLLIQLIGAFFFILAFDYGKVSLVTSVSSVYPAVMVL</sequence>
<protein>
    <recommendedName>
        <fullName evidence="2">EamA domain-containing protein</fullName>
    </recommendedName>
</protein>
<dbReference type="Gene3D" id="1.10.3730.20">
    <property type="match status" value="1"/>
</dbReference>
<feature type="non-terminal residue" evidence="3">
    <location>
        <position position="283"/>
    </location>
</feature>
<feature type="domain" description="EamA" evidence="2">
    <location>
        <begin position="33"/>
        <end position="162"/>
    </location>
</feature>
<evidence type="ECO:0000256" key="1">
    <source>
        <dbReference type="SAM" id="Phobius"/>
    </source>
</evidence>
<name>A0A0F9CVT6_9ZZZZ</name>
<keyword evidence="1" id="KW-0472">Membrane</keyword>
<feature type="transmembrane region" description="Helical" evidence="1">
    <location>
        <begin position="247"/>
        <end position="265"/>
    </location>
</feature>
<proteinExistence type="predicted"/>
<dbReference type="GO" id="GO:0016020">
    <property type="term" value="C:membrane"/>
    <property type="evidence" value="ECO:0007669"/>
    <property type="project" value="InterPro"/>
</dbReference>
<gene>
    <name evidence="3" type="ORF">LCGC14_2275820</name>
</gene>
<dbReference type="AlphaFoldDB" id="A0A0F9CVT6"/>
<evidence type="ECO:0000259" key="2">
    <source>
        <dbReference type="Pfam" id="PF00892"/>
    </source>
</evidence>
<feature type="transmembrane region" description="Helical" evidence="1">
    <location>
        <begin position="25"/>
        <end position="46"/>
    </location>
</feature>
<feature type="transmembrane region" description="Helical" evidence="1">
    <location>
        <begin position="178"/>
        <end position="200"/>
    </location>
</feature>
<organism evidence="3">
    <name type="scientific">marine sediment metagenome</name>
    <dbReference type="NCBI Taxonomy" id="412755"/>
    <lineage>
        <taxon>unclassified sequences</taxon>
        <taxon>metagenomes</taxon>
        <taxon>ecological metagenomes</taxon>
    </lineage>
</organism>
<keyword evidence="1" id="KW-0812">Transmembrane</keyword>
<reference evidence="3" key="1">
    <citation type="journal article" date="2015" name="Nature">
        <title>Complex archaea that bridge the gap between prokaryotes and eukaryotes.</title>
        <authorList>
            <person name="Spang A."/>
            <person name="Saw J.H."/>
            <person name="Jorgensen S.L."/>
            <person name="Zaremba-Niedzwiedzka K."/>
            <person name="Martijn J."/>
            <person name="Lind A.E."/>
            <person name="van Eijk R."/>
            <person name="Schleper C."/>
            <person name="Guy L."/>
            <person name="Ettema T.J."/>
        </authorList>
    </citation>
    <scope>NUCLEOTIDE SEQUENCE</scope>
</reference>
<dbReference type="InterPro" id="IPR037185">
    <property type="entry name" value="EmrE-like"/>
</dbReference>
<feature type="transmembrane region" description="Helical" evidence="1">
    <location>
        <begin position="146"/>
        <end position="166"/>
    </location>
</feature>
<comment type="caution">
    <text evidence="3">The sequence shown here is derived from an EMBL/GenBank/DDBJ whole genome shotgun (WGS) entry which is preliminary data.</text>
</comment>
<dbReference type="InterPro" id="IPR000620">
    <property type="entry name" value="EamA_dom"/>
</dbReference>
<feature type="transmembrane region" description="Helical" evidence="1">
    <location>
        <begin position="206"/>
        <end position="226"/>
    </location>
</feature>